<feature type="region of interest" description="Disordered" evidence="1">
    <location>
        <begin position="30"/>
        <end position="66"/>
    </location>
</feature>
<evidence type="ECO:0000313" key="3">
    <source>
        <dbReference type="Proteomes" id="UP000775213"/>
    </source>
</evidence>
<accession>A0AAV7GPS9</accession>
<organism evidence="2 3">
    <name type="scientific">Dendrobium chrysotoxum</name>
    <name type="common">Orchid</name>
    <dbReference type="NCBI Taxonomy" id="161865"/>
    <lineage>
        <taxon>Eukaryota</taxon>
        <taxon>Viridiplantae</taxon>
        <taxon>Streptophyta</taxon>
        <taxon>Embryophyta</taxon>
        <taxon>Tracheophyta</taxon>
        <taxon>Spermatophyta</taxon>
        <taxon>Magnoliopsida</taxon>
        <taxon>Liliopsida</taxon>
        <taxon>Asparagales</taxon>
        <taxon>Orchidaceae</taxon>
        <taxon>Epidendroideae</taxon>
        <taxon>Malaxideae</taxon>
        <taxon>Dendrobiinae</taxon>
        <taxon>Dendrobium</taxon>
    </lineage>
</organism>
<reference evidence="2 3" key="1">
    <citation type="journal article" date="2021" name="Hortic Res">
        <title>Chromosome-scale assembly of the Dendrobium chrysotoxum genome enhances the understanding of orchid evolution.</title>
        <authorList>
            <person name="Zhang Y."/>
            <person name="Zhang G.Q."/>
            <person name="Zhang D."/>
            <person name="Liu X.D."/>
            <person name="Xu X.Y."/>
            <person name="Sun W.H."/>
            <person name="Yu X."/>
            <person name="Zhu X."/>
            <person name="Wang Z.W."/>
            <person name="Zhao X."/>
            <person name="Zhong W.Y."/>
            <person name="Chen H."/>
            <person name="Yin W.L."/>
            <person name="Huang T."/>
            <person name="Niu S.C."/>
            <person name="Liu Z.J."/>
        </authorList>
    </citation>
    <scope>NUCLEOTIDE SEQUENCE [LARGE SCALE GENOMIC DNA]</scope>
    <source>
        <strain evidence="2">Lindl</strain>
    </source>
</reference>
<keyword evidence="3" id="KW-1185">Reference proteome</keyword>
<dbReference type="Proteomes" id="UP000775213">
    <property type="component" value="Unassembled WGS sequence"/>
</dbReference>
<sequence>MHRHRWYDQIREPHQKQSCHVRHYRCSRIPPLADLRHPPHSVADPRHCSRDPSPIRSHAPHTESGI</sequence>
<gene>
    <name evidence="2" type="ORF">IEQ34_012978</name>
</gene>
<comment type="caution">
    <text evidence="2">The sequence shown here is derived from an EMBL/GenBank/DDBJ whole genome shotgun (WGS) entry which is preliminary data.</text>
</comment>
<proteinExistence type="predicted"/>
<evidence type="ECO:0000256" key="1">
    <source>
        <dbReference type="SAM" id="MobiDB-lite"/>
    </source>
</evidence>
<dbReference type="AlphaFoldDB" id="A0AAV7GPS9"/>
<dbReference type="EMBL" id="JAGFBR010000012">
    <property type="protein sequence ID" value="KAH0457663.1"/>
    <property type="molecule type" value="Genomic_DNA"/>
</dbReference>
<protein>
    <submittedName>
        <fullName evidence="2">Uncharacterized protein</fullName>
    </submittedName>
</protein>
<evidence type="ECO:0000313" key="2">
    <source>
        <dbReference type="EMBL" id="KAH0457663.1"/>
    </source>
</evidence>
<name>A0AAV7GPS9_DENCH</name>